<feature type="region of interest" description="Disordered" evidence="1">
    <location>
        <begin position="243"/>
        <end position="274"/>
    </location>
</feature>
<keyword evidence="3" id="KW-1185">Reference proteome</keyword>
<gene>
    <name evidence="2" type="ORF">AVEN_246455_1</name>
</gene>
<name>A0A4Y2EPW0_ARAVE</name>
<accession>A0A4Y2EPW0</accession>
<sequence>MRSRRCKIFMTSAPSPNQNQVIRCGVKFNTYARNEEPFCTKASLSLPVGAVDDKKIPKEIPERDPNNGLKEFIGNYSILEGKSMLYSQNDTSGSVLTTNKVILSNIKIKGRIVKRNIVANNLPTENLYSTNEDNNEANTDASNTENYFSARRGKAEETEMISGYEQNKELSTRKVQTVKDNDETSELSEKAGTEQEDIEAIPKLLDESDDLHDTTLLSFAVYPSEITLTSLDIDVKNAERVTQSDLKEHTAQSSLDIDVKNAASVTQSDSEENT</sequence>
<evidence type="ECO:0000256" key="1">
    <source>
        <dbReference type="SAM" id="MobiDB-lite"/>
    </source>
</evidence>
<organism evidence="2 3">
    <name type="scientific">Araneus ventricosus</name>
    <name type="common">Orbweaver spider</name>
    <name type="synonym">Epeira ventricosa</name>
    <dbReference type="NCBI Taxonomy" id="182803"/>
    <lineage>
        <taxon>Eukaryota</taxon>
        <taxon>Metazoa</taxon>
        <taxon>Ecdysozoa</taxon>
        <taxon>Arthropoda</taxon>
        <taxon>Chelicerata</taxon>
        <taxon>Arachnida</taxon>
        <taxon>Araneae</taxon>
        <taxon>Araneomorphae</taxon>
        <taxon>Entelegynae</taxon>
        <taxon>Araneoidea</taxon>
        <taxon>Araneidae</taxon>
        <taxon>Araneus</taxon>
    </lineage>
</organism>
<evidence type="ECO:0000313" key="3">
    <source>
        <dbReference type="Proteomes" id="UP000499080"/>
    </source>
</evidence>
<dbReference type="AlphaFoldDB" id="A0A4Y2EPW0"/>
<feature type="compositionally biased region" description="Basic and acidic residues" evidence="1">
    <location>
        <begin position="166"/>
        <end position="193"/>
    </location>
</feature>
<feature type="region of interest" description="Disordered" evidence="1">
    <location>
        <begin position="163"/>
        <end position="196"/>
    </location>
</feature>
<protein>
    <submittedName>
        <fullName evidence="2">Uncharacterized protein</fullName>
    </submittedName>
</protein>
<proteinExistence type="predicted"/>
<dbReference type="EMBL" id="BGPR01000647">
    <property type="protein sequence ID" value="GBM29894.1"/>
    <property type="molecule type" value="Genomic_DNA"/>
</dbReference>
<feature type="non-terminal residue" evidence="2">
    <location>
        <position position="274"/>
    </location>
</feature>
<dbReference type="Proteomes" id="UP000499080">
    <property type="component" value="Unassembled WGS sequence"/>
</dbReference>
<reference evidence="2 3" key="1">
    <citation type="journal article" date="2019" name="Sci. Rep.">
        <title>Orb-weaving spider Araneus ventricosus genome elucidates the spidroin gene catalogue.</title>
        <authorList>
            <person name="Kono N."/>
            <person name="Nakamura H."/>
            <person name="Ohtoshi R."/>
            <person name="Moran D.A.P."/>
            <person name="Shinohara A."/>
            <person name="Yoshida Y."/>
            <person name="Fujiwara M."/>
            <person name="Mori M."/>
            <person name="Tomita M."/>
            <person name="Arakawa K."/>
        </authorList>
    </citation>
    <scope>NUCLEOTIDE SEQUENCE [LARGE SCALE GENOMIC DNA]</scope>
</reference>
<evidence type="ECO:0000313" key="2">
    <source>
        <dbReference type="EMBL" id="GBM29894.1"/>
    </source>
</evidence>
<comment type="caution">
    <text evidence="2">The sequence shown here is derived from an EMBL/GenBank/DDBJ whole genome shotgun (WGS) entry which is preliminary data.</text>
</comment>